<keyword evidence="2" id="KW-1185">Reference proteome</keyword>
<reference evidence="1 2" key="1">
    <citation type="submission" date="2021-03" db="EMBL/GenBank/DDBJ databases">
        <title>Complete genome of Polaribacter_sp.G4M1.</title>
        <authorList>
            <person name="Jeong S.W."/>
            <person name="Bae J.W."/>
        </authorList>
    </citation>
    <scope>NUCLEOTIDE SEQUENCE [LARGE SCALE GENOMIC DNA]</scope>
    <source>
        <strain evidence="1 2">G4M1</strain>
    </source>
</reference>
<dbReference type="EMBL" id="CP071795">
    <property type="protein sequence ID" value="QTD36366.1"/>
    <property type="molecule type" value="Genomic_DNA"/>
</dbReference>
<protein>
    <submittedName>
        <fullName evidence="1">Helix-turn-helix domain-containing protein</fullName>
    </submittedName>
</protein>
<accession>A0ABX7SS57</accession>
<dbReference type="Proteomes" id="UP000663935">
    <property type="component" value="Chromosome"/>
</dbReference>
<evidence type="ECO:0000313" key="1">
    <source>
        <dbReference type="EMBL" id="QTD36366.1"/>
    </source>
</evidence>
<sequence>MALPKQIIVKESIKELKSLQKKSKALFIPRLRMLQVIKEHKEPLSKNVLAKLVGVNHNSIQRWRTMYLNGGLKGLLAHKTTASAPFMFTKQEREKIYAKLSDPKSGIRGYKELLIWVEEEFGKTVKYNSLMVFCRNQFGTKIKVARKSHIKKDAKAVDAFKKTLVVSANKP</sequence>
<dbReference type="InterPro" id="IPR009057">
    <property type="entry name" value="Homeodomain-like_sf"/>
</dbReference>
<organism evidence="1 2">
    <name type="scientific">Polaribacter batillariae</name>
    <dbReference type="NCBI Taxonomy" id="2808900"/>
    <lineage>
        <taxon>Bacteria</taxon>
        <taxon>Pseudomonadati</taxon>
        <taxon>Bacteroidota</taxon>
        <taxon>Flavobacteriia</taxon>
        <taxon>Flavobacteriales</taxon>
        <taxon>Flavobacteriaceae</taxon>
    </lineage>
</organism>
<name>A0ABX7SS57_9FLAO</name>
<gene>
    <name evidence="1" type="ORF">JL193_09350</name>
</gene>
<dbReference type="SUPFAM" id="SSF46689">
    <property type="entry name" value="Homeodomain-like"/>
    <property type="match status" value="1"/>
</dbReference>
<dbReference type="RefSeq" id="WP_207970554.1">
    <property type="nucleotide sequence ID" value="NZ_CP071795.1"/>
</dbReference>
<evidence type="ECO:0000313" key="2">
    <source>
        <dbReference type="Proteomes" id="UP000663935"/>
    </source>
</evidence>
<proteinExistence type="predicted"/>